<feature type="domain" description="FAD-dependent oxidoreductase 2 FAD-binding" evidence="5">
    <location>
        <begin position="17"/>
        <end position="397"/>
    </location>
</feature>
<keyword evidence="2" id="KW-0285">Flavoprotein</keyword>
<dbReference type="Proteomes" id="UP001501598">
    <property type="component" value="Unassembled WGS sequence"/>
</dbReference>
<evidence type="ECO:0000256" key="4">
    <source>
        <dbReference type="ARBA" id="ARBA00023002"/>
    </source>
</evidence>
<evidence type="ECO:0000313" key="6">
    <source>
        <dbReference type="EMBL" id="GAA4545202.1"/>
    </source>
</evidence>
<gene>
    <name evidence="6" type="ORF">GCM10023175_24530</name>
</gene>
<dbReference type="Pfam" id="PF00890">
    <property type="entry name" value="FAD_binding_2"/>
    <property type="match status" value="1"/>
</dbReference>
<organism evidence="6 7">
    <name type="scientific">Pseudonocardia xishanensis</name>
    <dbReference type="NCBI Taxonomy" id="630995"/>
    <lineage>
        <taxon>Bacteria</taxon>
        <taxon>Bacillati</taxon>
        <taxon>Actinomycetota</taxon>
        <taxon>Actinomycetes</taxon>
        <taxon>Pseudonocardiales</taxon>
        <taxon>Pseudonocardiaceae</taxon>
        <taxon>Pseudonocardia</taxon>
    </lineage>
</organism>
<protein>
    <recommendedName>
        <fullName evidence="5">FAD-dependent oxidoreductase 2 FAD-binding domain-containing protein</fullName>
    </recommendedName>
</protein>
<sequence length="415" mass="44552">MTRSPLPPVPARDMAVDLLVIGAGTGMGAALAAHERGLSTLIVEKTEFVGGSTARSGGAFWIPANPVLMENGSTDSLEQGERYLRAAVGDSSPEARWQAFLANGKAAIDLLRRTTPLTFQWTKGYSDYHPELAGGTAVGRTCEPRPFDVSVLGEERNRLRSAGVEAPVPMPVTSADYKWMNLMFRIPHRGVPRVVKRFAQGLGGLALRREYSSAGHALAAGLFAGVLEAGVPVWTCTAVDRLLTGEGGRVTGAVLTQNGREVTVTARRGVVLATGGFDHDMDMRHKFQLEATQPGWSLGSEGNTGDGIKVGEEVGAATALMDQAWWFPEVAPPPGGAPSVLLAERSLPGQFIVDGSGRRFVNEALDYMSFGQLVQERERAGDPVGDMWMVFDRGYRNSYVFAGSLLPRMPLPKAW</sequence>
<name>A0ABP8RSK9_9PSEU</name>
<evidence type="ECO:0000259" key="5">
    <source>
        <dbReference type="Pfam" id="PF00890"/>
    </source>
</evidence>
<keyword evidence="4" id="KW-0560">Oxidoreductase</keyword>
<dbReference type="InterPro" id="IPR027477">
    <property type="entry name" value="Succ_DH/fumarate_Rdtase_cat_sf"/>
</dbReference>
<dbReference type="SUPFAM" id="SSF51905">
    <property type="entry name" value="FAD/NAD(P)-binding domain"/>
    <property type="match status" value="1"/>
</dbReference>
<dbReference type="Gene3D" id="3.50.50.60">
    <property type="entry name" value="FAD/NAD(P)-binding domain"/>
    <property type="match status" value="1"/>
</dbReference>
<dbReference type="PANTHER" id="PTHR43400">
    <property type="entry name" value="FUMARATE REDUCTASE"/>
    <property type="match status" value="1"/>
</dbReference>
<comment type="cofactor">
    <cofactor evidence="1">
        <name>FAD</name>
        <dbReference type="ChEBI" id="CHEBI:57692"/>
    </cofactor>
</comment>
<dbReference type="PANTHER" id="PTHR43400:SF10">
    <property type="entry name" value="3-OXOSTEROID 1-DEHYDROGENASE"/>
    <property type="match status" value="1"/>
</dbReference>
<evidence type="ECO:0000313" key="7">
    <source>
        <dbReference type="Proteomes" id="UP001501598"/>
    </source>
</evidence>
<keyword evidence="3" id="KW-0274">FAD</keyword>
<proteinExistence type="predicted"/>
<comment type="caution">
    <text evidence="6">The sequence shown here is derived from an EMBL/GenBank/DDBJ whole genome shotgun (WGS) entry which is preliminary data.</text>
</comment>
<dbReference type="EMBL" id="BAABGT010000030">
    <property type="protein sequence ID" value="GAA4545202.1"/>
    <property type="molecule type" value="Genomic_DNA"/>
</dbReference>
<dbReference type="InterPro" id="IPR036188">
    <property type="entry name" value="FAD/NAD-bd_sf"/>
</dbReference>
<accession>A0ABP8RSK9</accession>
<reference evidence="7" key="1">
    <citation type="journal article" date="2019" name="Int. J. Syst. Evol. Microbiol.">
        <title>The Global Catalogue of Microorganisms (GCM) 10K type strain sequencing project: providing services to taxonomists for standard genome sequencing and annotation.</title>
        <authorList>
            <consortium name="The Broad Institute Genomics Platform"/>
            <consortium name="The Broad Institute Genome Sequencing Center for Infectious Disease"/>
            <person name="Wu L."/>
            <person name="Ma J."/>
        </authorList>
    </citation>
    <scope>NUCLEOTIDE SEQUENCE [LARGE SCALE GENOMIC DNA]</scope>
    <source>
        <strain evidence="7">JCM 17906</strain>
    </source>
</reference>
<keyword evidence="7" id="KW-1185">Reference proteome</keyword>
<dbReference type="InterPro" id="IPR050315">
    <property type="entry name" value="FAD-oxidoreductase_2"/>
</dbReference>
<evidence type="ECO:0000256" key="2">
    <source>
        <dbReference type="ARBA" id="ARBA00022630"/>
    </source>
</evidence>
<evidence type="ECO:0000256" key="3">
    <source>
        <dbReference type="ARBA" id="ARBA00022827"/>
    </source>
</evidence>
<dbReference type="SUPFAM" id="SSF56425">
    <property type="entry name" value="Succinate dehydrogenase/fumarate reductase flavoprotein, catalytic domain"/>
    <property type="match status" value="1"/>
</dbReference>
<dbReference type="InterPro" id="IPR003953">
    <property type="entry name" value="FAD-dep_OxRdtase_2_FAD-bd"/>
</dbReference>
<evidence type="ECO:0000256" key="1">
    <source>
        <dbReference type="ARBA" id="ARBA00001974"/>
    </source>
</evidence>